<dbReference type="InterPro" id="IPR036397">
    <property type="entry name" value="RNaseH_sf"/>
</dbReference>
<keyword evidence="1" id="KW-0175">Coiled coil</keyword>
<dbReference type="GO" id="GO:0015074">
    <property type="term" value="P:DNA integration"/>
    <property type="evidence" value="ECO:0007669"/>
    <property type="project" value="InterPro"/>
</dbReference>
<organism evidence="4 5">
    <name type="scientific">Frankliniella fusca</name>
    <dbReference type="NCBI Taxonomy" id="407009"/>
    <lineage>
        <taxon>Eukaryota</taxon>
        <taxon>Metazoa</taxon>
        <taxon>Ecdysozoa</taxon>
        <taxon>Arthropoda</taxon>
        <taxon>Hexapoda</taxon>
        <taxon>Insecta</taxon>
        <taxon>Pterygota</taxon>
        <taxon>Neoptera</taxon>
        <taxon>Paraneoptera</taxon>
        <taxon>Thysanoptera</taxon>
        <taxon>Terebrantia</taxon>
        <taxon>Thripoidea</taxon>
        <taxon>Thripidae</taxon>
        <taxon>Frankliniella</taxon>
    </lineage>
</organism>
<dbReference type="AlphaFoldDB" id="A0AAE1HAG4"/>
<comment type="caution">
    <text evidence="4">The sequence shown here is derived from an EMBL/GenBank/DDBJ whole genome shotgun (WGS) entry which is preliminary data.</text>
</comment>
<evidence type="ECO:0000259" key="3">
    <source>
        <dbReference type="PROSITE" id="PS50994"/>
    </source>
</evidence>
<evidence type="ECO:0000256" key="1">
    <source>
        <dbReference type="SAM" id="Coils"/>
    </source>
</evidence>
<dbReference type="GO" id="GO:0003676">
    <property type="term" value="F:nucleic acid binding"/>
    <property type="evidence" value="ECO:0007669"/>
    <property type="project" value="InterPro"/>
</dbReference>
<evidence type="ECO:0000313" key="4">
    <source>
        <dbReference type="EMBL" id="KAK3917807.1"/>
    </source>
</evidence>
<dbReference type="Gene3D" id="3.30.420.10">
    <property type="entry name" value="Ribonuclease H-like superfamily/Ribonuclease H"/>
    <property type="match status" value="1"/>
</dbReference>
<keyword evidence="5" id="KW-1185">Reference proteome</keyword>
<name>A0AAE1HAG4_9NEOP</name>
<sequence>MDAQPPGAQPSRGVPPGYLVGPHVLTPGAPGYPPHHLPGSILPPPGYPPHHVPGSVLPPPGYPPHHVAGSVFYPPGYPPHHLPGAAMQYNPYTFSYPYQHPAYQHAMSMPFYPSMPMPYSGQFPPVSSQPLPQTHQAPQSPFSAELYSEPKSEKTEEPEEMAFRNDFFDECEKSSTHSLGVECQVTENETKPEITEIMELLQQDIIGEEVLLHDISAVDIDANDHALEASNLSSHSVGEAEEEGTKLGKKFTTLHVNTAVLKCKEPLRSIPAPRANLKQIGIDIIQLPEAEGFKFVVVAIDYLSKWSEAKGLQNKTAIEVARFIFEWICKFGCPSIVINDQGREFCNEVSEYLYKLTGTRQRVTSAYSPQANGQVERQNQIIKCGLLKCLRERVNEWPSILEAVLFAHRVQKQRSTGFSPFFLLFRQEPILPFDVKQADEKNEDFLDDPDDPEEVTIDNYLEKYEGKNSEDGLEDMHLVVERYIQLKTDVLVKARENIREAQNEQRKEYDKRNNARRDIFKPGQRVLLKNLRRDDRKGKWKHQAYTGPYTIVGITKKNKCILRNILTGNTLKTTHRQGNLKTYHKRPSKFCVTSATENVPEETANTSTGDVSLPPTDDEECEVKTPQAGQVVEVVGIQSTDQSVRILRNGNVLPAVSLNFELFQVNNTCGFDSIAQLSAVAFNDSTEYQKYVTATNEPFFRMVEMLNTNLTSMDRI</sequence>
<dbReference type="InterPro" id="IPR012337">
    <property type="entry name" value="RNaseH-like_sf"/>
</dbReference>
<gene>
    <name evidence="4" type="ORF">KUF71_007252</name>
</gene>
<dbReference type="InterPro" id="IPR050951">
    <property type="entry name" value="Retrovirus_Pol_polyprotein"/>
</dbReference>
<dbReference type="PANTHER" id="PTHR37984:SF5">
    <property type="entry name" value="PROTEIN NYNRIN-LIKE"/>
    <property type="match status" value="1"/>
</dbReference>
<feature type="region of interest" description="Disordered" evidence="2">
    <location>
        <begin position="1"/>
        <end position="20"/>
    </location>
</feature>
<accession>A0AAE1HAG4</accession>
<proteinExistence type="predicted"/>
<dbReference type="InterPro" id="IPR001584">
    <property type="entry name" value="Integrase_cat-core"/>
</dbReference>
<dbReference type="Proteomes" id="UP001219518">
    <property type="component" value="Unassembled WGS sequence"/>
</dbReference>
<reference evidence="4" key="1">
    <citation type="submission" date="2021-07" db="EMBL/GenBank/DDBJ databases">
        <authorList>
            <person name="Catto M.A."/>
            <person name="Jacobson A."/>
            <person name="Kennedy G."/>
            <person name="Labadie P."/>
            <person name="Hunt B.G."/>
            <person name="Srinivasan R."/>
        </authorList>
    </citation>
    <scope>NUCLEOTIDE SEQUENCE</scope>
    <source>
        <strain evidence="4">PL_HMW_Pooled</strain>
        <tissue evidence="4">Head</tissue>
    </source>
</reference>
<dbReference type="EMBL" id="JAHWGI010000789">
    <property type="protein sequence ID" value="KAK3917807.1"/>
    <property type="molecule type" value="Genomic_DNA"/>
</dbReference>
<dbReference type="PANTHER" id="PTHR37984">
    <property type="entry name" value="PROTEIN CBG26694"/>
    <property type="match status" value="1"/>
</dbReference>
<reference evidence="4" key="2">
    <citation type="journal article" date="2023" name="BMC Genomics">
        <title>Pest status, molecular evolution, and epigenetic factors derived from the genome assembly of Frankliniella fusca, a thysanopteran phytovirus vector.</title>
        <authorList>
            <person name="Catto M.A."/>
            <person name="Labadie P.E."/>
            <person name="Jacobson A.L."/>
            <person name="Kennedy G.G."/>
            <person name="Srinivasan R."/>
            <person name="Hunt B.G."/>
        </authorList>
    </citation>
    <scope>NUCLEOTIDE SEQUENCE</scope>
    <source>
        <strain evidence="4">PL_HMW_Pooled</strain>
    </source>
</reference>
<evidence type="ECO:0000313" key="5">
    <source>
        <dbReference type="Proteomes" id="UP001219518"/>
    </source>
</evidence>
<feature type="domain" description="Integrase catalytic" evidence="3">
    <location>
        <begin position="269"/>
        <end position="428"/>
    </location>
</feature>
<feature type="coiled-coil region" evidence="1">
    <location>
        <begin position="484"/>
        <end position="518"/>
    </location>
</feature>
<dbReference type="PROSITE" id="PS50994">
    <property type="entry name" value="INTEGRASE"/>
    <property type="match status" value="1"/>
</dbReference>
<evidence type="ECO:0000256" key="2">
    <source>
        <dbReference type="SAM" id="MobiDB-lite"/>
    </source>
</evidence>
<protein>
    <submittedName>
        <fullName evidence="4">Gag-Pol polyprotein</fullName>
    </submittedName>
</protein>
<dbReference type="SUPFAM" id="SSF53098">
    <property type="entry name" value="Ribonuclease H-like"/>
    <property type="match status" value="1"/>
</dbReference>